<feature type="transmembrane region" description="Helical" evidence="6">
    <location>
        <begin position="182"/>
        <end position="202"/>
    </location>
</feature>
<feature type="transmembrane region" description="Helical" evidence="6">
    <location>
        <begin position="54"/>
        <end position="73"/>
    </location>
</feature>
<comment type="caution">
    <text evidence="7">The sequence shown here is derived from an EMBL/GenBank/DDBJ whole genome shotgun (WGS) entry which is preliminary data.</text>
</comment>
<dbReference type="AlphaFoldDB" id="A0A921IS84"/>
<reference evidence="7" key="1">
    <citation type="journal article" date="2021" name="PeerJ">
        <title>Extensive microbial diversity within the chicken gut microbiome revealed by metagenomics and culture.</title>
        <authorList>
            <person name="Gilroy R."/>
            <person name="Ravi A."/>
            <person name="Getino M."/>
            <person name="Pursley I."/>
            <person name="Horton D.L."/>
            <person name="Alikhan N.F."/>
            <person name="Baker D."/>
            <person name="Gharbi K."/>
            <person name="Hall N."/>
            <person name="Watson M."/>
            <person name="Adriaenssens E.M."/>
            <person name="Foster-Nyarko E."/>
            <person name="Jarju S."/>
            <person name="Secka A."/>
            <person name="Antonio M."/>
            <person name="Oren A."/>
            <person name="Chaudhuri R.R."/>
            <person name="La Ragione R."/>
            <person name="Hildebrand F."/>
            <person name="Pallen M.J."/>
        </authorList>
    </citation>
    <scope>NUCLEOTIDE SEQUENCE</scope>
    <source>
        <strain evidence="7">ChiGjej2B2-7701</strain>
    </source>
</reference>
<evidence type="ECO:0000256" key="6">
    <source>
        <dbReference type="SAM" id="Phobius"/>
    </source>
</evidence>
<name>A0A921IS84_9ACTN</name>
<dbReference type="InterPro" id="IPR002797">
    <property type="entry name" value="Polysacc_synth"/>
</dbReference>
<feature type="transmembrane region" description="Helical" evidence="6">
    <location>
        <begin position="93"/>
        <end position="116"/>
    </location>
</feature>
<dbReference type="Proteomes" id="UP000746751">
    <property type="component" value="Unassembled WGS sequence"/>
</dbReference>
<feature type="transmembrane region" description="Helical" evidence="6">
    <location>
        <begin position="159"/>
        <end position="176"/>
    </location>
</feature>
<evidence type="ECO:0000313" key="7">
    <source>
        <dbReference type="EMBL" id="HJG31073.1"/>
    </source>
</evidence>
<dbReference type="Pfam" id="PF01943">
    <property type="entry name" value="Polysacc_synt"/>
    <property type="match status" value="1"/>
</dbReference>
<feature type="transmembrane region" description="Helical" evidence="6">
    <location>
        <begin position="297"/>
        <end position="320"/>
    </location>
</feature>
<dbReference type="PANTHER" id="PTHR30250">
    <property type="entry name" value="PST FAMILY PREDICTED COLANIC ACID TRANSPORTER"/>
    <property type="match status" value="1"/>
</dbReference>
<organism evidence="7 8">
    <name type="scientific">Collinsella ihumii</name>
    <dbReference type="NCBI Taxonomy" id="1720204"/>
    <lineage>
        <taxon>Bacteria</taxon>
        <taxon>Bacillati</taxon>
        <taxon>Actinomycetota</taxon>
        <taxon>Coriobacteriia</taxon>
        <taxon>Coriobacteriales</taxon>
        <taxon>Coriobacteriaceae</taxon>
        <taxon>Collinsella</taxon>
    </lineage>
</organism>
<feature type="transmembrane region" description="Helical" evidence="6">
    <location>
        <begin position="128"/>
        <end position="147"/>
    </location>
</feature>
<evidence type="ECO:0000313" key="8">
    <source>
        <dbReference type="Proteomes" id="UP000746751"/>
    </source>
</evidence>
<dbReference type="EMBL" id="DYVF01000043">
    <property type="protein sequence ID" value="HJG31073.1"/>
    <property type="molecule type" value="Genomic_DNA"/>
</dbReference>
<keyword evidence="3 6" id="KW-0812">Transmembrane</keyword>
<evidence type="ECO:0000256" key="4">
    <source>
        <dbReference type="ARBA" id="ARBA00022989"/>
    </source>
</evidence>
<evidence type="ECO:0000256" key="3">
    <source>
        <dbReference type="ARBA" id="ARBA00022692"/>
    </source>
</evidence>
<keyword evidence="4 6" id="KW-1133">Transmembrane helix</keyword>
<feature type="transmembrane region" description="Helical" evidence="6">
    <location>
        <begin position="392"/>
        <end position="414"/>
    </location>
</feature>
<dbReference type="PANTHER" id="PTHR30250:SF11">
    <property type="entry name" value="O-ANTIGEN TRANSPORTER-RELATED"/>
    <property type="match status" value="1"/>
</dbReference>
<evidence type="ECO:0000256" key="5">
    <source>
        <dbReference type="ARBA" id="ARBA00023136"/>
    </source>
</evidence>
<dbReference type="GO" id="GO:0005886">
    <property type="term" value="C:plasma membrane"/>
    <property type="evidence" value="ECO:0007669"/>
    <property type="project" value="UniProtKB-SubCell"/>
</dbReference>
<comment type="subcellular location">
    <subcellularLocation>
        <location evidence="1">Cell membrane</location>
        <topology evidence="1">Multi-pass membrane protein</topology>
    </subcellularLocation>
</comment>
<proteinExistence type="predicted"/>
<dbReference type="InterPro" id="IPR050833">
    <property type="entry name" value="Poly_Biosynth_Transport"/>
</dbReference>
<sequence>MPKVDFGNKGIGGSRELLVSNIAAQYGLQIAKYVIPFITLPYLARVLGGDGYGIRSYVLSVMTIATTVLDFGFMTSATKSISRTRSNIGRASLVVGAVVEAKLLLVFIVGIALVPISMAIPLLSENQSYVAIAYASCAINSLVPDYVFMGYERMSIMTIRYVVCKAVGLVLTFASIHSPSDLLLVPIIDVVSSIMAVVWTYFGMKRQFGIGVKFPSLSRGVDEFKRSSEVFVANFSTTLFNSYTTLVIGVVFGAVDVAYWSLASTVVSSVQSLYSPIFNSLYVYMISQLDISYYKTIFIKGALAAVGIAFITAIFSRPIMWVLGGDSYLDGAGIIAFTSPVIALSFCTIGLGWPLLGAFGFESGVMKSSLIAGMFTVIAVSGAALLGVQSLAIYAVIRCASEAVLAIARGVVAVSHRREIKAKGEKANAK</sequence>
<keyword evidence="5 6" id="KW-0472">Membrane</keyword>
<keyword evidence="2" id="KW-1003">Cell membrane</keyword>
<feature type="transmembrane region" description="Helical" evidence="6">
    <location>
        <begin position="332"/>
        <end position="356"/>
    </location>
</feature>
<protein>
    <submittedName>
        <fullName evidence="7">Oligosaccharide flippase family protein</fullName>
    </submittedName>
</protein>
<accession>A0A921IS84</accession>
<reference evidence="7" key="2">
    <citation type="submission" date="2021-09" db="EMBL/GenBank/DDBJ databases">
        <authorList>
            <person name="Gilroy R."/>
        </authorList>
    </citation>
    <scope>NUCLEOTIDE SEQUENCE</scope>
    <source>
        <strain evidence="7">ChiGjej2B2-7701</strain>
    </source>
</reference>
<feature type="transmembrane region" description="Helical" evidence="6">
    <location>
        <begin position="368"/>
        <end position="386"/>
    </location>
</feature>
<feature type="transmembrane region" description="Helical" evidence="6">
    <location>
        <begin position="258"/>
        <end position="285"/>
    </location>
</feature>
<gene>
    <name evidence="7" type="ORF">K8U80_06715</name>
</gene>
<evidence type="ECO:0000256" key="1">
    <source>
        <dbReference type="ARBA" id="ARBA00004651"/>
    </source>
</evidence>
<feature type="transmembrane region" description="Helical" evidence="6">
    <location>
        <begin position="231"/>
        <end position="252"/>
    </location>
</feature>
<evidence type="ECO:0000256" key="2">
    <source>
        <dbReference type="ARBA" id="ARBA00022475"/>
    </source>
</evidence>